<evidence type="ECO:0000313" key="3">
    <source>
        <dbReference type="Proteomes" id="UP001589896"/>
    </source>
</evidence>
<dbReference type="PANTHER" id="PTHR43355">
    <property type="entry name" value="FLAVIN REDUCTASE (NADPH)"/>
    <property type="match status" value="1"/>
</dbReference>
<dbReference type="InterPro" id="IPR036291">
    <property type="entry name" value="NAD(P)-bd_dom_sf"/>
</dbReference>
<dbReference type="InterPro" id="IPR051606">
    <property type="entry name" value="Polyketide_Oxido-like"/>
</dbReference>
<sequence length="210" mass="22350">MTTIALFGATGRTGARVLARAIDGGHQVRALVRDPGNVAIRSAALTLIPGDVLDAAAVEETVAGSDAVLSLFGHRKDSPKTLQTDGTRNIVDAMRRQGVSRIVSLSGGGLRAAEDQPTAADTVIRFLLKRLSGHVLADAERHLEVLQQSGLDWTVVRGPRLLDTPATGSYRVGWVGADSSTKISRDDLADFLLSQVDDPSWSRRMPFVSA</sequence>
<proteinExistence type="predicted"/>
<accession>A0ABV6RP36</accession>
<dbReference type="Proteomes" id="UP001589896">
    <property type="component" value="Unassembled WGS sequence"/>
</dbReference>
<reference evidence="2 3" key="1">
    <citation type="submission" date="2024-09" db="EMBL/GenBank/DDBJ databases">
        <authorList>
            <person name="Sun Q."/>
            <person name="Mori K."/>
        </authorList>
    </citation>
    <scope>NUCLEOTIDE SEQUENCE [LARGE SCALE GENOMIC DNA]</scope>
    <source>
        <strain evidence="2 3">KCTC 23076</strain>
    </source>
</reference>
<gene>
    <name evidence="2" type="ORF">ACFFGH_12975</name>
</gene>
<evidence type="ECO:0000313" key="2">
    <source>
        <dbReference type="EMBL" id="MFC0678755.1"/>
    </source>
</evidence>
<dbReference type="SUPFAM" id="SSF51735">
    <property type="entry name" value="NAD(P)-binding Rossmann-fold domains"/>
    <property type="match status" value="1"/>
</dbReference>
<name>A0ABV6RP36_9GAMM</name>
<dbReference type="CDD" id="cd05244">
    <property type="entry name" value="BVR-B_like_SDR_a"/>
    <property type="match status" value="1"/>
</dbReference>
<evidence type="ECO:0000259" key="1">
    <source>
        <dbReference type="Pfam" id="PF13460"/>
    </source>
</evidence>
<feature type="domain" description="NAD(P)-binding" evidence="1">
    <location>
        <begin position="8"/>
        <end position="199"/>
    </location>
</feature>
<keyword evidence="3" id="KW-1185">Reference proteome</keyword>
<dbReference type="RefSeq" id="WP_386668879.1">
    <property type="nucleotide sequence ID" value="NZ_JBHLTG010000002.1"/>
</dbReference>
<dbReference type="PANTHER" id="PTHR43355:SF2">
    <property type="entry name" value="FLAVIN REDUCTASE (NADPH)"/>
    <property type="match status" value="1"/>
</dbReference>
<dbReference type="InterPro" id="IPR016040">
    <property type="entry name" value="NAD(P)-bd_dom"/>
</dbReference>
<dbReference type="Pfam" id="PF13460">
    <property type="entry name" value="NAD_binding_10"/>
    <property type="match status" value="1"/>
</dbReference>
<organism evidence="2 3">
    <name type="scientific">Lysobacter korlensis</name>
    <dbReference type="NCBI Taxonomy" id="553636"/>
    <lineage>
        <taxon>Bacteria</taxon>
        <taxon>Pseudomonadati</taxon>
        <taxon>Pseudomonadota</taxon>
        <taxon>Gammaproteobacteria</taxon>
        <taxon>Lysobacterales</taxon>
        <taxon>Lysobacteraceae</taxon>
        <taxon>Lysobacter</taxon>
    </lineage>
</organism>
<protein>
    <submittedName>
        <fullName evidence="2">NAD(P)-dependent oxidoreductase</fullName>
    </submittedName>
</protein>
<comment type="caution">
    <text evidence="2">The sequence shown here is derived from an EMBL/GenBank/DDBJ whole genome shotgun (WGS) entry which is preliminary data.</text>
</comment>
<dbReference type="Gene3D" id="3.40.50.720">
    <property type="entry name" value="NAD(P)-binding Rossmann-like Domain"/>
    <property type="match status" value="1"/>
</dbReference>
<dbReference type="EMBL" id="JBHLTG010000002">
    <property type="protein sequence ID" value="MFC0678755.1"/>
    <property type="molecule type" value="Genomic_DNA"/>
</dbReference>